<evidence type="ECO:0000256" key="1">
    <source>
        <dbReference type="SAM" id="MobiDB-lite"/>
    </source>
</evidence>
<keyword evidence="2" id="KW-0472">Membrane</keyword>
<comment type="caution">
    <text evidence="3">The sequence shown here is derived from an EMBL/GenBank/DDBJ whole genome shotgun (WGS) entry which is preliminary data.</text>
</comment>
<evidence type="ECO:0008006" key="4">
    <source>
        <dbReference type="Google" id="ProtNLM"/>
    </source>
</evidence>
<dbReference type="RefSeq" id="WP_032442197.1">
    <property type="nucleotide sequence ID" value="NZ_BIHD01000010.1"/>
</dbReference>
<keyword evidence="2" id="KW-0812">Transmembrane</keyword>
<reference evidence="3" key="1">
    <citation type="submission" date="2019-01" db="EMBL/GenBank/DDBJ databases">
        <authorList>
            <person name="Lista F."/>
            <person name="Anselmo A."/>
        </authorList>
    </citation>
    <scope>NUCLEOTIDE SEQUENCE</scope>
    <source>
        <strain evidence="3">10S</strain>
    </source>
</reference>
<proteinExistence type="predicted"/>
<organism evidence="3">
    <name type="scientific">Klebsiella pneumoniae</name>
    <dbReference type="NCBI Taxonomy" id="573"/>
    <lineage>
        <taxon>Bacteria</taxon>
        <taxon>Pseudomonadati</taxon>
        <taxon>Pseudomonadota</taxon>
        <taxon>Gammaproteobacteria</taxon>
        <taxon>Enterobacterales</taxon>
        <taxon>Enterobacteriaceae</taxon>
        <taxon>Klebsiella/Raoultella group</taxon>
        <taxon>Klebsiella</taxon>
        <taxon>Klebsiella pneumoniae complex</taxon>
    </lineage>
</organism>
<sequence length="202" mass="22430">MNSSYVHYIKKSFIAVAIIYGIGNILYGLSTTPDQPNTPETKVVENTNTAPSHQPTEPPKPLTVDIFPRMYTTGEVYARFQEHEFRAKNDFKNCRLMVTGKITDIGTVTFSKKPLVTLSIPGSDEGLKFIFENTDSNNDELAALNIGKSIVIAGRNARPGSFGGVFLDDSILMSDMISKEPHKQRKILVASDGIFDRVICRR</sequence>
<protein>
    <recommendedName>
        <fullName evidence="4">tRNA_anti-like</fullName>
    </recommendedName>
</protein>
<dbReference type="AlphaFoldDB" id="A0A483L578"/>
<evidence type="ECO:0000313" key="3">
    <source>
        <dbReference type="EMBL" id="TCX69918.1"/>
    </source>
</evidence>
<accession>A0A483L578</accession>
<feature type="compositionally biased region" description="Polar residues" evidence="1">
    <location>
        <begin position="34"/>
        <end position="55"/>
    </location>
</feature>
<feature type="region of interest" description="Disordered" evidence="1">
    <location>
        <begin position="34"/>
        <end position="61"/>
    </location>
</feature>
<name>A0A483L578_KLEPN</name>
<feature type="transmembrane region" description="Helical" evidence="2">
    <location>
        <begin position="12"/>
        <end position="29"/>
    </location>
</feature>
<dbReference type="EMBL" id="SDCM01000027">
    <property type="protein sequence ID" value="TCX69918.1"/>
    <property type="molecule type" value="Genomic_DNA"/>
</dbReference>
<keyword evidence="2" id="KW-1133">Transmembrane helix</keyword>
<gene>
    <name evidence="3" type="ORF">ETE64_16530</name>
</gene>
<evidence type="ECO:0000256" key="2">
    <source>
        <dbReference type="SAM" id="Phobius"/>
    </source>
</evidence>